<accession>A0A835WQX5</accession>
<evidence type="ECO:0000313" key="1">
    <source>
        <dbReference type="EMBL" id="KAG2452458.1"/>
    </source>
</evidence>
<organism evidence="1 2">
    <name type="scientific">Chlamydomonas schloesseri</name>
    <dbReference type="NCBI Taxonomy" id="2026947"/>
    <lineage>
        <taxon>Eukaryota</taxon>
        <taxon>Viridiplantae</taxon>
        <taxon>Chlorophyta</taxon>
        <taxon>core chlorophytes</taxon>
        <taxon>Chlorophyceae</taxon>
        <taxon>CS clade</taxon>
        <taxon>Chlamydomonadales</taxon>
        <taxon>Chlamydomonadaceae</taxon>
        <taxon>Chlamydomonas</taxon>
    </lineage>
</organism>
<dbReference type="EMBL" id="JAEHOD010000005">
    <property type="protein sequence ID" value="KAG2452458.1"/>
    <property type="molecule type" value="Genomic_DNA"/>
</dbReference>
<dbReference type="Proteomes" id="UP000613740">
    <property type="component" value="Unassembled WGS sequence"/>
</dbReference>
<name>A0A835WQX5_9CHLO</name>
<evidence type="ECO:0000313" key="2">
    <source>
        <dbReference type="Proteomes" id="UP000613740"/>
    </source>
</evidence>
<protein>
    <submittedName>
        <fullName evidence="1">Uncharacterized protein</fullName>
    </submittedName>
</protein>
<dbReference type="AlphaFoldDB" id="A0A835WQX5"/>
<proteinExistence type="predicted"/>
<reference evidence="1" key="1">
    <citation type="journal article" date="2020" name="bioRxiv">
        <title>Comparative genomics of Chlamydomonas.</title>
        <authorList>
            <person name="Craig R.J."/>
            <person name="Hasan A.R."/>
            <person name="Ness R.W."/>
            <person name="Keightley P.D."/>
        </authorList>
    </citation>
    <scope>NUCLEOTIDE SEQUENCE</scope>
    <source>
        <strain evidence="1">CCAP 11/173</strain>
    </source>
</reference>
<gene>
    <name evidence="1" type="ORF">HYH02_002700</name>
</gene>
<sequence>MEDPGKPTELSGATAPEAKEMMDFDAKVAEMQARLTASFESKLAAMKQEAKQEVMQEVMQILGPALEHGVYNSIARFHNSQADYYEQLYALRKETGSDAGAAPPRPPLPLTEADLYSFTTAEHIDELERFYGVSFTAGAEAEAGGLAAREAGDPAADADVELYRRKQLLASFLGVS</sequence>
<comment type="caution">
    <text evidence="1">The sequence shown here is derived from an EMBL/GenBank/DDBJ whole genome shotgun (WGS) entry which is preliminary data.</text>
</comment>
<keyword evidence="2" id="KW-1185">Reference proteome</keyword>